<name>D1PT00_9BACT</name>
<dbReference type="CDD" id="cd01038">
    <property type="entry name" value="Endonuclease_DUF559"/>
    <property type="match status" value="1"/>
</dbReference>
<dbReference type="HOGENOM" id="CLU_107928_1_1_10"/>
<protein>
    <recommendedName>
        <fullName evidence="1">DUF559 domain-containing protein</fullName>
    </recommendedName>
</protein>
<evidence type="ECO:0000259" key="1">
    <source>
        <dbReference type="Pfam" id="PF04480"/>
    </source>
</evidence>
<evidence type="ECO:0000313" key="3">
    <source>
        <dbReference type="Proteomes" id="UP000003160"/>
    </source>
</evidence>
<dbReference type="EMBL" id="ACKS01000009">
    <property type="protein sequence ID" value="EFA45494.1"/>
    <property type="molecule type" value="Genomic_DNA"/>
</dbReference>
<dbReference type="RefSeq" id="WP_007175289.1">
    <property type="nucleotide sequence ID" value="NZ_GG704784.1"/>
</dbReference>
<dbReference type="PANTHER" id="PTHR38590">
    <property type="entry name" value="BLL0828 PROTEIN"/>
    <property type="match status" value="1"/>
</dbReference>
<dbReference type="PANTHER" id="PTHR38590:SF1">
    <property type="entry name" value="BLL0828 PROTEIN"/>
    <property type="match status" value="1"/>
</dbReference>
<accession>D1PT00</accession>
<sequence length="126" mass="14977">MESDDYYKTANPLVYGLLKNNAKRMRHGQTKAESFLWSYIRANQLGVHFRRQHPIGDFIADFICIDQRLIIEVDGNIHNKPEQQEWDKQRTAFLESQDYRVVRFSNEQVLHDIDKVLAHIKSYIIK</sequence>
<dbReference type="Proteomes" id="UP000003160">
    <property type="component" value="Unassembled WGS sequence"/>
</dbReference>
<dbReference type="Gene3D" id="3.40.960.10">
    <property type="entry name" value="VSR Endonuclease"/>
    <property type="match status" value="1"/>
</dbReference>
<dbReference type="SUPFAM" id="SSF52980">
    <property type="entry name" value="Restriction endonuclease-like"/>
    <property type="match status" value="1"/>
</dbReference>
<reference evidence="2 3" key="1">
    <citation type="submission" date="2009-10" db="EMBL/GenBank/DDBJ databases">
        <authorList>
            <person name="Qin X."/>
            <person name="Bachman B."/>
            <person name="Battles P."/>
            <person name="Bell A."/>
            <person name="Bess C."/>
            <person name="Bickham C."/>
            <person name="Chaboub L."/>
            <person name="Chen D."/>
            <person name="Coyle M."/>
            <person name="Deiros D.R."/>
            <person name="Dinh H."/>
            <person name="Forbes L."/>
            <person name="Fowler G."/>
            <person name="Francisco L."/>
            <person name="Fu Q."/>
            <person name="Gubbala S."/>
            <person name="Hale W."/>
            <person name="Han Y."/>
            <person name="Hemphill L."/>
            <person name="Highlander S.K."/>
            <person name="Hirani K."/>
            <person name="Hogues M."/>
            <person name="Jackson L."/>
            <person name="Jakkamsetti A."/>
            <person name="Javaid M."/>
            <person name="Jiang H."/>
            <person name="Korchina V."/>
            <person name="Kovar C."/>
            <person name="Lara F."/>
            <person name="Lee S."/>
            <person name="Mata R."/>
            <person name="Mathew T."/>
            <person name="Moen C."/>
            <person name="Morales K."/>
            <person name="Munidasa M."/>
            <person name="Nazareth L."/>
            <person name="Ngo R."/>
            <person name="Nguyen L."/>
            <person name="Okwuonu G."/>
            <person name="Ongeri F."/>
            <person name="Patil S."/>
            <person name="Petrosino J."/>
            <person name="Pham C."/>
            <person name="Pham P."/>
            <person name="Pu L.-L."/>
            <person name="Puazo M."/>
            <person name="Raj R."/>
            <person name="Reid J."/>
            <person name="Rouhana J."/>
            <person name="Saada N."/>
            <person name="Shang Y."/>
            <person name="Simmons D."/>
            <person name="Thornton R."/>
            <person name="Warren J."/>
            <person name="Weissenberger G."/>
            <person name="Zhang J."/>
            <person name="Zhang L."/>
            <person name="Zhou C."/>
            <person name="Zhu D."/>
            <person name="Muzny D."/>
            <person name="Worley K."/>
            <person name="Gibbs R."/>
        </authorList>
    </citation>
    <scope>NUCLEOTIDE SEQUENCE [LARGE SCALE GENOMIC DNA]</scope>
    <source>
        <strain evidence="2 3">DSM 17361</strain>
    </source>
</reference>
<proteinExistence type="predicted"/>
<dbReference type="OrthoDB" id="9798754at2"/>
<gene>
    <name evidence="2" type="ORF">HMPREF0645_0085</name>
</gene>
<evidence type="ECO:0000313" key="2">
    <source>
        <dbReference type="EMBL" id="EFA45494.1"/>
    </source>
</evidence>
<dbReference type="InterPro" id="IPR011335">
    <property type="entry name" value="Restrct_endonuc-II-like"/>
</dbReference>
<dbReference type="Pfam" id="PF04480">
    <property type="entry name" value="DUF559"/>
    <property type="match status" value="1"/>
</dbReference>
<dbReference type="eggNOG" id="COG2852">
    <property type="taxonomic scope" value="Bacteria"/>
</dbReference>
<organism evidence="2 3">
    <name type="scientific">Hallella bergensis DSM 17361</name>
    <dbReference type="NCBI Taxonomy" id="585502"/>
    <lineage>
        <taxon>Bacteria</taxon>
        <taxon>Pseudomonadati</taxon>
        <taxon>Bacteroidota</taxon>
        <taxon>Bacteroidia</taxon>
        <taxon>Bacteroidales</taxon>
        <taxon>Prevotellaceae</taxon>
        <taxon>Hallella</taxon>
    </lineage>
</organism>
<comment type="caution">
    <text evidence="2">The sequence shown here is derived from an EMBL/GenBank/DDBJ whole genome shotgun (WGS) entry which is preliminary data.</text>
</comment>
<dbReference type="InterPro" id="IPR047216">
    <property type="entry name" value="Endonuclease_DUF559_bact"/>
</dbReference>
<dbReference type="InterPro" id="IPR007569">
    <property type="entry name" value="DUF559"/>
</dbReference>
<dbReference type="AlphaFoldDB" id="D1PT00"/>
<feature type="domain" description="DUF559" evidence="1">
    <location>
        <begin position="19"/>
        <end position="122"/>
    </location>
</feature>
<keyword evidence="3" id="KW-1185">Reference proteome</keyword>